<dbReference type="GO" id="GO:0008270">
    <property type="term" value="F:zinc ion binding"/>
    <property type="evidence" value="ECO:0007669"/>
    <property type="project" value="UniProtKB-KW"/>
</dbReference>
<dbReference type="InterPro" id="IPR011011">
    <property type="entry name" value="Znf_FYVE_PHD"/>
</dbReference>
<dbReference type="GO" id="GO:0004519">
    <property type="term" value="F:endonuclease activity"/>
    <property type="evidence" value="ECO:0007669"/>
    <property type="project" value="UniProtKB-KW"/>
</dbReference>
<keyword evidence="5" id="KW-0255">Endonuclease</keyword>
<evidence type="ECO:0000313" key="5">
    <source>
        <dbReference type="EMBL" id="KAK9703796.1"/>
    </source>
</evidence>
<feature type="domain" description="Zinc finger PHD-type" evidence="4">
    <location>
        <begin position="554"/>
        <end position="599"/>
    </location>
</feature>
<dbReference type="EMBL" id="JASPKY010000363">
    <property type="protein sequence ID" value="KAK9703796.1"/>
    <property type="molecule type" value="Genomic_DNA"/>
</dbReference>
<dbReference type="Proteomes" id="UP001458880">
    <property type="component" value="Unassembled WGS sequence"/>
</dbReference>
<dbReference type="InterPro" id="IPR036397">
    <property type="entry name" value="RNaseH_sf"/>
</dbReference>
<dbReference type="PANTHER" id="PTHR19303">
    <property type="entry name" value="TRANSPOSON"/>
    <property type="match status" value="1"/>
</dbReference>
<dbReference type="InterPro" id="IPR004875">
    <property type="entry name" value="DDE_SF_endonuclease_dom"/>
</dbReference>
<dbReference type="GO" id="GO:0005634">
    <property type="term" value="C:nucleus"/>
    <property type="evidence" value="ECO:0007669"/>
    <property type="project" value="TreeGrafter"/>
</dbReference>
<organism evidence="5 6">
    <name type="scientific">Popillia japonica</name>
    <name type="common">Japanese beetle</name>
    <dbReference type="NCBI Taxonomy" id="7064"/>
    <lineage>
        <taxon>Eukaryota</taxon>
        <taxon>Metazoa</taxon>
        <taxon>Ecdysozoa</taxon>
        <taxon>Arthropoda</taxon>
        <taxon>Hexapoda</taxon>
        <taxon>Insecta</taxon>
        <taxon>Pterygota</taxon>
        <taxon>Neoptera</taxon>
        <taxon>Endopterygota</taxon>
        <taxon>Coleoptera</taxon>
        <taxon>Polyphaga</taxon>
        <taxon>Scarabaeiformia</taxon>
        <taxon>Scarabaeidae</taxon>
        <taxon>Rutelinae</taxon>
        <taxon>Popillia</taxon>
    </lineage>
</organism>
<keyword evidence="2" id="KW-0863">Zinc-finger</keyword>
<protein>
    <submittedName>
        <fullName evidence="5">DDE superfamily endonuclease</fullName>
    </submittedName>
</protein>
<dbReference type="Gene3D" id="3.30.40.10">
    <property type="entry name" value="Zinc/RING finger domain, C3HC4 (zinc finger)"/>
    <property type="match status" value="1"/>
</dbReference>
<dbReference type="SMART" id="SM00249">
    <property type="entry name" value="PHD"/>
    <property type="match status" value="1"/>
</dbReference>
<dbReference type="InterPro" id="IPR013083">
    <property type="entry name" value="Znf_RING/FYVE/PHD"/>
</dbReference>
<name>A0AAW1JI88_POPJA</name>
<evidence type="ECO:0000256" key="2">
    <source>
        <dbReference type="ARBA" id="ARBA00022771"/>
    </source>
</evidence>
<dbReference type="InterPro" id="IPR050863">
    <property type="entry name" value="CenT-Element_Derived"/>
</dbReference>
<evidence type="ECO:0000256" key="3">
    <source>
        <dbReference type="ARBA" id="ARBA00022833"/>
    </source>
</evidence>
<dbReference type="AlphaFoldDB" id="A0AAW1JI88"/>
<keyword evidence="5" id="KW-0378">Hydrolase</keyword>
<evidence type="ECO:0000259" key="4">
    <source>
        <dbReference type="SMART" id="SM00249"/>
    </source>
</evidence>
<keyword evidence="1" id="KW-0479">Metal-binding</keyword>
<keyword evidence="6" id="KW-1185">Reference proteome</keyword>
<keyword evidence="5" id="KW-0540">Nuclease</keyword>
<dbReference type="InterPro" id="IPR001965">
    <property type="entry name" value="Znf_PHD"/>
</dbReference>
<dbReference type="Pfam" id="PF03184">
    <property type="entry name" value="DDE_1"/>
    <property type="match status" value="1"/>
</dbReference>
<dbReference type="SUPFAM" id="SSF57903">
    <property type="entry name" value="FYVE/PHD zinc finger"/>
    <property type="match status" value="1"/>
</dbReference>
<dbReference type="PROSITE" id="PS01359">
    <property type="entry name" value="ZF_PHD_1"/>
    <property type="match status" value="1"/>
</dbReference>
<dbReference type="InterPro" id="IPR019786">
    <property type="entry name" value="Zinc_finger_PHD-type_CS"/>
</dbReference>
<dbReference type="PANTHER" id="PTHR19303:SF74">
    <property type="entry name" value="POGO TRANSPOSABLE ELEMENT WITH KRAB DOMAIN"/>
    <property type="match status" value="1"/>
</dbReference>
<dbReference type="CDD" id="cd15517">
    <property type="entry name" value="PHD_TCF19_like"/>
    <property type="match status" value="1"/>
</dbReference>
<evidence type="ECO:0000256" key="1">
    <source>
        <dbReference type="ARBA" id="ARBA00022723"/>
    </source>
</evidence>
<dbReference type="GO" id="GO:0003677">
    <property type="term" value="F:DNA binding"/>
    <property type="evidence" value="ECO:0007669"/>
    <property type="project" value="TreeGrafter"/>
</dbReference>
<dbReference type="Gene3D" id="3.30.420.10">
    <property type="entry name" value="Ribonuclease H-like superfamily/Ribonuclease H"/>
    <property type="match status" value="1"/>
</dbReference>
<keyword evidence="3" id="KW-0862">Zinc</keyword>
<proteinExistence type="predicted"/>
<sequence>MDRYKRKTERKLQFKEEMFTEIKQKLTEGYSKRALVDEYGIHEATLRKRLNNNSIPTSLGRYKPAFSTEMENQLADHIKKLDSLFYGITLKQLQIIAFQYAEENKLEHRFSKEKGMVGKEWTILFCQRHSLSVRQPEQTSLARIIGFNKVQVDRFFLNLRNMLETYHFLPNSIFNMDETSVLTVPTKIPKVISPRGKRTVGKIVSGERGQLITAVCCVSAGGNYVPPALIFPRKRQKIELLNGAPPQSILMVSDSGFINSELFVEWLKHFQKHVSASLEQPVLLILDNHSTHISLPAVLFCRASGIHMLSLPPHASHKLQPLDVAVFGPLKTAYAKEADNWLVSHPGRTITQYQVAGLFGNAYNRIASIDKACKAFSATGIWPFNCDVFTEENFAPSGVTNKEYNDKTNIEQINNDAQSTSTATGSIVQVNSDDIGLQTNDPTVVTENVEIELESENILEELLAVPSTSGDNSVRVLAFVPPEKICPTPKATAIVNKRKRAGKKSEILTNSPYKNGLLEKHPKNKPKVITKSKAKRGVTKKLKFDNAKDKDDGICYGCGEIYGTPPEFDLIQCYSCKAWWHEICTAYTGSGPFICDFCEQNK</sequence>
<comment type="caution">
    <text evidence="5">The sequence shown here is derived from an EMBL/GenBank/DDBJ whole genome shotgun (WGS) entry which is preliminary data.</text>
</comment>
<gene>
    <name evidence="5" type="ORF">QE152_g29134</name>
</gene>
<reference evidence="5 6" key="1">
    <citation type="journal article" date="2024" name="BMC Genomics">
        <title>De novo assembly and annotation of Popillia japonica's genome with initial clues to its potential as an invasive pest.</title>
        <authorList>
            <person name="Cucini C."/>
            <person name="Boschi S."/>
            <person name="Funari R."/>
            <person name="Cardaioli E."/>
            <person name="Iannotti N."/>
            <person name="Marturano G."/>
            <person name="Paoli F."/>
            <person name="Bruttini M."/>
            <person name="Carapelli A."/>
            <person name="Frati F."/>
            <person name="Nardi F."/>
        </authorList>
    </citation>
    <scope>NUCLEOTIDE SEQUENCE [LARGE SCALE GENOMIC DNA]</scope>
    <source>
        <strain evidence="5">DMR45628</strain>
    </source>
</reference>
<accession>A0AAW1JI88</accession>
<evidence type="ECO:0000313" key="6">
    <source>
        <dbReference type="Proteomes" id="UP001458880"/>
    </source>
</evidence>